<evidence type="ECO:0000256" key="6">
    <source>
        <dbReference type="ARBA" id="ARBA00023157"/>
    </source>
</evidence>
<dbReference type="AlphaFoldDB" id="A0AAD7Q302"/>
<keyword evidence="7" id="KW-0325">Glycoprotein</keyword>
<keyword evidence="4" id="KW-0336">GPI-anchor</keyword>
<evidence type="ECO:0000256" key="4">
    <source>
        <dbReference type="ARBA" id="ARBA00022622"/>
    </source>
</evidence>
<proteinExistence type="inferred from homology"/>
<evidence type="ECO:0000256" key="2">
    <source>
        <dbReference type="ARBA" id="ARBA00009748"/>
    </source>
</evidence>
<evidence type="ECO:0000256" key="5">
    <source>
        <dbReference type="ARBA" id="ARBA00022729"/>
    </source>
</evidence>
<evidence type="ECO:0000313" key="12">
    <source>
        <dbReference type="Proteomes" id="UP001163823"/>
    </source>
</evidence>
<dbReference type="InterPro" id="IPR016140">
    <property type="entry name" value="Bifunc_inhib/LTP/seed_store"/>
</dbReference>
<feature type="region of interest" description="Disordered" evidence="9">
    <location>
        <begin position="1"/>
        <end position="21"/>
    </location>
</feature>
<keyword evidence="4" id="KW-0472">Membrane</keyword>
<comment type="caution">
    <text evidence="11">The sequence shown here is derived from an EMBL/GenBank/DDBJ whole genome shotgun (WGS) entry which is preliminary data.</text>
</comment>
<evidence type="ECO:0000256" key="1">
    <source>
        <dbReference type="ARBA" id="ARBA00004609"/>
    </source>
</evidence>
<dbReference type="KEGG" id="qsa:O6P43_004072"/>
<keyword evidence="8" id="KW-0449">Lipoprotein</keyword>
<dbReference type="Gene3D" id="1.10.110.10">
    <property type="entry name" value="Plant lipid-transfer and hydrophobic proteins"/>
    <property type="match status" value="1"/>
</dbReference>
<gene>
    <name evidence="11" type="ORF">O6P43_004072</name>
</gene>
<dbReference type="SMART" id="SM00499">
    <property type="entry name" value="AAI"/>
    <property type="match status" value="1"/>
</dbReference>
<dbReference type="CDD" id="cd00010">
    <property type="entry name" value="AAI_LTSS"/>
    <property type="match status" value="1"/>
</dbReference>
<evidence type="ECO:0000256" key="9">
    <source>
        <dbReference type="SAM" id="MobiDB-lite"/>
    </source>
</evidence>
<dbReference type="Pfam" id="PF14368">
    <property type="entry name" value="LTP_2"/>
    <property type="match status" value="1"/>
</dbReference>
<comment type="subcellular location">
    <subcellularLocation>
        <location evidence="1">Cell membrane</location>
        <topology evidence="1">Lipid-anchor</topology>
        <topology evidence="1">GPI-anchor</topology>
    </subcellularLocation>
</comment>
<evidence type="ECO:0000256" key="7">
    <source>
        <dbReference type="ARBA" id="ARBA00023180"/>
    </source>
</evidence>
<dbReference type="PANTHER" id="PTHR33044">
    <property type="entry name" value="BIFUNCTIONAL INHIBITOR/LIPID-TRANSFER PROTEIN/SEED STORAGE 2S ALBUMIN SUPERFAMILY PROTEIN-RELATED"/>
    <property type="match status" value="1"/>
</dbReference>
<evidence type="ECO:0000256" key="3">
    <source>
        <dbReference type="ARBA" id="ARBA00022475"/>
    </source>
</evidence>
<protein>
    <submittedName>
        <fullName evidence="11">Protein YLS3-like</fullName>
    </submittedName>
</protein>
<dbReference type="InterPro" id="IPR043325">
    <property type="entry name" value="LTSS"/>
</dbReference>
<keyword evidence="6" id="KW-1015">Disulfide bond</keyword>
<feature type="domain" description="Bifunctional inhibitor/plant lipid transfer protein/seed storage helical" evidence="10">
    <location>
        <begin position="27"/>
        <end position="102"/>
    </location>
</feature>
<evidence type="ECO:0000256" key="8">
    <source>
        <dbReference type="ARBA" id="ARBA00023288"/>
    </source>
</evidence>
<accession>A0AAD7Q302</accession>
<dbReference type="GO" id="GO:0098552">
    <property type="term" value="C:side of membrane"/>
    <property type="evidence" value="ECO:0007669"/>
    <property type="project" value="UniProtKB-KW"/>
</dbReference>
<dbReference type="EMBL" id="JARAOO010000003">
    <property type="protein sequence ID" value="KAJ7973918.1"/>
    <property type="molecule type" value="Genomic_DNA"/>
</dbReference>
<dbReference type="InterPro" id="IPR036312">
    <property type="entry name" value="Bifun_inhib/LTP/seed_sf"/>
</dbReference>
<evidence type="ECO:0000313" key="11">
    <source>
        <dbReference type="EMBL" id="KAJ7973918.1"/>
    </source>
</evidence>
<organism evidence="11 12">
    <name type="scientific">Quillaja saponaria</name>
    <name type="common">Soap bark tree</name>
    <dbReference type="NCBI Taxonomy" id="32244"/>
    <lineage>
        <taxon>Eukaryota</taxon>
        <taxon>Viridiplantae</taxon>
        <taxon>Streptophyta</taxon>
        <taxon>Embryophyta</taxon>
        <taxon>Tracheophyta</taxon>
        <taxon>Spermatophyta</taxon>
        <taxon>Magnoliopsida</taxon>
        <taxon>eudicotyledons</taxon>
        <taxon>Gunneridae</taxon>
        <taxon>Pentapetalae</taxon>
        <taxon>rosids</taxon>
        <taxon>fabids</taxon>
        <taxon>Fabales</taxon>
        <taxon>Quillajaceae</taxon>
        <taxon>Quillaja</taxon>
    </lineage>
</organism>
<keyword evidence="3" id="KW-1003">Cell membrane</keyword>
<dbReference type="Proteomes" id="UP001163823">
    <property type="component" value="Chromosome 3"/>
</dbReference>
<dbReference type="GO" id="GO:0005886">
    <property type="term" value="C:plasma membrane"/>
    <property type="evidence" value="ECO:0007669"/>
    <property type="project" value="UniProtKB-SubCell"/>
</dbReference>
<name>A0AAD7Q302_QUISA</name>
<sequence>MQNQILSTEKEMLGKDPSSSSPTMAQCTSQLLPLLPCAPFVQGSAQSPGQSCCDNLSQLYRREPHCLCLLINGTTLSSLRINTTLALQLPALCSLQVNISACQGVLGPPSPPASQVSFGTNTNSTIAASPVVQVPVAPRPRIMGLDFARSRAMKLKMGGSSIMLVVVTSFLFKVVPC</sequence>
<dbReference type="SUPFAM" id="SSF47699">
    <property type="entry name" value="Bifunctional inhibitor/lipid-transfer protein/seed storage 2S albumin"/>
    <property type="match status" value="1"/>
</dbReference>
<evidence type="ECO:0000259" key="10">
    <source>
        <dbReference type="SMART" id="SM00499"/>
    </source>
</evidence>
<keyword evidence="5" id="KW-0732">Signal</keyword>
<comment type="similarity">
    <text evidence="2">Belongs to the plant LTP family.</text>
</comment>
<keyword evidence="12" id="KW-1185">Reference proteome</keyword>
<reference evidence="11" key="1">
    <citation type="journal article" date="2023" name="Science">
        <title>Elucidation of the pathway for biosynthesis of saponin adjuvants from the soapbark tree.</title>
        <authorList>
            <person name="Reed J."/>
            <person name="Orme A."/>
            <person name="El-Demerdash A."/>
            <person name="Owen C."/>
            <person name="Martin L.B.B."/>
            <person name="Misra R.C."/>
            <person name="Kikuchi S."/>
            <person name="Rejzek M."/>
            <person name="Martin A.C."/>
            <person name="Harkess A."/>
            <person name="Leebens-Mack J."/>
            <person name="Louveau T."/>
            <person name="Stephenson M.J."/>
            <person name="Osbourn A."/>
        </authorList>
    </citation>
    <scope>NUCLEOTIDE SEQUENCE</scope>
    <source>
        <strain evidence="11">S10</strain>
    </source>
</reference>